<reference evidence="1" key="1">
    <citation type="submission" date="2019-08" db="EMBL/GenBank/DDBJ databases">
        <authorList>
            <person name="Kucharzyk K."/>
            <person name="Murdoch R.W."/>
            <person name="Higgins S."/>
            <person name="Loffler F."/>
        </authorList>
    </citation>
    <scope>NUCLEOTIDE SEQUENCE</scope>
</reference>
<comment type="caution">
    <text evidence="1">The sequence shown here is derived from an EMBL/GenBank/DDBJ whole genome shotgun (WGS) entry which is preliminary data.</text>
</comment>
<proteinExistence type="predicted"/>
<organism evidence="1">
    <name type="scientific">bioreactor metagenome</name>
    <dbReference type="NCBI Taxonomy" id="1076179"/>
    <lineage>
        <taxon>unclassified sequences</taxon>
        <taxon>metagenomes</taxon>
        <taxon>ecological metagenomes</taxon>
    </lineage>
</organism>
<dbReference type="EMBL" id="VSSQ01005174">
    <property type="protein sequence ID" value="MPM28147.1"/>
    <property type="molecule type" value="Genomic_DNA"/>
</dbReference>
<evidence type="ECO:0000313" key="1">
    <source>
        <dbReference type="EMBL" id="MPM28147.1"/>
    </source>
</evidence>
<accession>A0A644YIM3</accession>
<sequence>MGGKEDRRAAFPLFFDQLEKGPLHEGVQAARRLVEDDEPRSVQKALDDAHLLFVAQAHVLDLPVQVQLQKDRQLPDARGAVLPVEARGVAQKIRGFHVVVIKDLAGQVAHVG</sequence>
<protein>
    <submittedName>
        <fullName evidence="1">Uncharacterized protein</fullName>
    </submittedName>
</protein>
<gene>
    <name evidence="1" type="ORF">SDC9_74666</name>
</gene>
<name>A0A644YIM3_9ZZZZ</name>
<dbReference type="AlphaFoldDB" id="A0A644YIM3"/>